<evidence type="ECO:0000313" key="2">
    <source>
        <dbReference type="EMBL" id="TBU52782.1"/>
    </source>
</evidence>
<feature type="non-terminal residue" evidence="2">
    <location>
        <position position="1"/>
    </location>
</feature>
<feature type="signal peptide" evidence="1">
    <location>
        <begin position="1"/>
        <end position="20"/>
    </location>
</feature>
<proteinExistence type="predicted"/>
<dbReference type="EMBL" id="ML145237">
    <property type="protein sequence ID" value="TBU52782.1"/>
    <property type="molecule type" value="Genomic_DNA"/>
</dbReference>
<evidence type="ECO:0000313" key="3">
    <source>
        <dbReference type="Proteomes" id="UP000292082"/>
    </source>
</evidence>
<accession>A0A4Q9PH41</accession>
<dbReference type="Proteomes" id="UP000292082">
    <property type="component" value="Unassembled WGS sequence"/>
</dbReference>
<reference evidence="2 3" key="1">
    <citation type="submission" date="2019-01" db="EMBL/GenBank/DDBJ databases">
        <title>Draft genome sequences of three monokaryotic isolates of the white-rot basidiomycete fungus Dichomitus squalens.</title>
        <authorList>
            <consortium name="DOE Joint Genome Institute"/>
            <person name="Lopez S.C."/>
            <person name="Andreopoulos B."/>
            <person name="Pangilinan J."/>
            <person name="Lipzen A."/>
            <person name="Riley R."/>
            <person name="Ahrendt S."/>
            <person name="Ng V."/>
            <person name="Barry K."/>
            <person name="Daum C."/>
            <person name="Grigoriev I.V."/>
            <person name="Hilden K.S."/>
            <person name="Makela M.R."/>
            <person name="de Vries R.P."/>
        </authorList>
    </citation>
    <scope>NUCLEOTIDE SEQUENCE [LARGE SCALE GENOMIC DNA]</scope>
    <source>
        <strain evidence="2 3">CBS 464.89</strain>
    </source>
</reference>
<protein>
    <submittedName>
        <fullName evidence="2">Uncharacterized protein</fullName>
    </submittedName>
</protein>
<name>A0A4Q9PH41_9APHY</name>
<dbReference type="AlphaFoldDB" id="A0A4Q9PH41"/>
<evidence type="ECO:0000256" key="1">
    <source>
        <dbReference type="SAM" id="SignalP"/>
    </source>
</evidence>
<sequence length="103" mass="11158">TLLTLNGLHVTFSLTSVAGGAYDPTSVIPIFEEPLTSILTSRFLMNLQQVNRGLTGSSRSITQVSEVVYQPRSSGNVNSFVGSMGAQLAFYRDQSEEDDTDQP</sequence>
<keyword evidence="3" id="KW-1185">Reference proteome</keyword>
<organism evidence="2 3">
    <name type="scientific">Dichomitus squalens</name>
    <dbReference type="NCBI Taxonomy" id="114155"/>
    <lineage>
        <taxon>Eukaryota</taxon>
        <taxon>Fungi</taxon>
        <taxon>Dikarya</taxon>
        <taxon>Basidiomycota</taxon>
        <taxon>Agaricomycotina</taxon>
        <taxon>Agaricomycetes</taxon>
        <taxon>Polyporales</taxon>
        <taxon>Polyporaceae</taxon>
        <taxon>Dichomitus</taxon>
    </lineage>
</organism>
<gene>
    <name evidence="2" type="ORF">BD310DRAFT_831512</name>
</gene>
<feature type="chain" id="PRO_5020829688" evidence="1">
    <location>
        <begin position="21"/>
        <end position="103"/>
    </location>
</feature>
<keyword evidence="1" id="KW-0732">Signal</keyword>